<dbReference type="OrthoDB" id="2372437at2759"/>
<reference evidence="3" key="1">
    <citation type="submission" date="2021-06" db="EMBL/GenBank/DDBJ databases">
        <authorList>
            <person name="Kallberg Y."/>
            <person name="Tangrot J."/>
            <person name="Rosling A."/>
        </authorList>
    </citation>
    <scope>NUCLEOTIDE SEQUENCE</scope>
    <source>
        <strain evidence="3">UK204</strain>
    </source>
</reference>
<proteinExistence type="predicted"/>
<evidence type="ECO:0000256" key="1">
    <source>
        <dbReference type="SAM" id="Coils"/>
    </source>
</evidence>
<dbReference type="AlphaFoldDB" id="A0A9N9AQM2"/>
<organism evidence="3 4">
    <name type="scientific">Funneliformis caledonium</name>
    <dbReference type="NCBI Taxonomy" id="1117310"/>
    <lineage>
        <taxon>Eukaryota</taxon>
        <taxon>Fungi</taxon>
        <taxon>Fungi incertae sedis</taxon>
        <taxon>Mucoromycota</taxon>
        <taxon>Glomeromycotina</taxon>
        <taxon>Glomeromycetes</taxon>
        <taxon>Glomerales</taxon>
        <taxon>Glomeraceae</taxon>
        <taxon>Funneliformis</taxon>
    </lineage>
</organism>
<comment type="caution">
    <text evidence="3">The sequence shown here is derived from an EMBL/GenBank/DDBJ whole genome shotgun (WGS) entry which is preliminary data.</text>
</comment>
<sequence length="274" mass="31872">MAKRHSSSQSSSQASEIEVEKIESMLERYGRIQVLKSYVKRTELKKTEQTVEIIDDDNIDADLLLAENRELRAKLNKLRNKRLNLEKKNSKVTQEAKKVGEELNKIKEDFSLLIDINNTFSKKNEELKRRIHSNESDDEFRQKSGNKKRNKGKKIASGSDNDKSDDMTRIETEELTEKDEKSARLKDLLRNTLDGHSKKTQTVQPQRSCYYDNDLQSHDYPHPAKAPRWTYVTRQNMIYDTEVKEKTSEEDNNNLDNYKEVEVVSSKNAENVAS</sequence>
<feature type="region of interest" description="Disordered" evidence="2">
    <location>
        <begin position="242"/>
        <end position="274"/>
    </location>
</feature>
<feature type="compositionally biased region" description="Polar residues" evidence="2">
    <location>
        <begin position="265"/>
        <end position="274"/>
    </location>
</feature>
<dbReference type="Proteomes" id="UP000789570">
    <property type="component" value="Unassembled WGS sequence"/>
</dbReference>
<protein>
    <submittedName>
        <fullName evidence="3">11760_t:CDS:1</fullName>
    </submittedName>
</protein>
<feature type="compositionally biased region" description="Basic and acidic residues" evidence="2">
    <location>
        <begin position="132"/>
        <end position="142"/>
    </location>
</feature>
<feature type="coiled-coil region" evidence="1">
    <location>
        <begin position="61"/>
        <end position="109"/>
    </location>
</feature>
<evidence type="ECO:0000256" key="2">
    <source>
        <dbReference type="SAM" id="MobiDB-lite"/>
    </source>
</evidence>
<dbReference type="EMBL" id="CAJVPQ010001201">
    <property type="protein sequence ID" value="CAG8538094.1"/>
    <property type="molecule type" value="Genomic_DNA"/>
</dbReference>
<feature type="compositionally biased region" description="Basic and acidic residues" evidence="2">
    <location>
        <begin position="160"/>
        <end position="172"/>
    </location>
</feature>
<name>A0A9N9AQM2_9GLOM</name>
<feature type="compositionally biased region" description="Basic residues" evidence="2">
    <location>
        <begin position="144"/>
        <end position="154"/>
    </location>
</feature>
<evidence type="ECO:0000313" key="3">
    <source>
        <dbReference type="EMBL" id="CAG8538094.1"/>
    </source>
</evidence>
<feature type="region of interest" description="Disordered" evidence="2">
    <location>
        <begin position="132"/>
        <end position="182"/>
    </location>
</feature>
<keyword evidence="1" id="KW-0175">Coiled coil</keyword>
<accession>A0A9N9AQM2</accession>
<keyword evidence="4" id="KW-1185">Reference proteome</keyword>
<evidence type="ECO:0000313" key="4">
    <source>
        <dbReference type="Proteomes" id="UP000789570"/>
    </source>
</evidence>
<gene>
    <name evidence="3" type="ORF">FCALED_LOCUS5504</name>
</gene>